<dbReference type="Proteomes" id="UP000316213">
    <property type="component" value="Unassembled WGS sequence"/>
</dbReference>
<dbReference type="SUPFAM" id="SSF52266">
    <property type="entry name" value="SGNH hydrolase"/>
    <property type="match status" value="1"/>
</dbReference>
<proteinExistence type="predicted"/>
<feature type="compositionally biased region" description="Basic and acidic residues" evidence="1">
    <location>
        <begin position="60"/>
        <end position="71"/>
    </location>
</feature>
<dbReference type="InterPro" id="IPR051532">
    <property type="entry name" value="Ester_Hydrolysis_Enzymes"/>
</dbReference>
<sequence length="292" mass="32789">MCITTNPLFRLFLHACRCLILIAVTGTLMAQGIGPAWSQEASSVNSQIEAPVEPPVEPAVEPKRESEVDSKAANDPNWELLTLGQLKIAVEKWDDEIQKLEQKDQDEPDPQNAVLLLGSSSIRLWENAAGALAPYPVIRRGYGGAKYSDLLVYSRRLIVPHEFRAAVIFVANDITGGQSDHEVEAVEKWVRAIVRTAREHQPQAAILLVEVTPTPSRFDAWSKIRELNGKIREIALTEPNTYFVATAEFYMDRDDQPRAEFFRDDRLHQNEAGYAIWASLIKRRLDEVLSGS</sequence>
<comment type="caution">
    <text evidence="3">The sequence shown here is derived from an EMBL/GenBank/DDBJ whole genome shotgun (WGS) entry which is preliminary data.</text>
</comment>
<keyword evidence="4" id="KW-1185">Reference proteome</keyword>
<dbReference type="GO" id="GO:0016788">
    <property type="term" value="F:hydrolase activity, acting on ester bonds"/>
    <property type="evidence" value="ECO:0007669"/>
    <property type="project" value="UniProtKB-ARBA"/>
</dbReference>
<accession>A0A5C5ZY01</accession>
<name>A0A5C5ZY01_9BACT</name>
<dbReference type="InterPro" id="IPR036514">
    <property type="entry name" value="SGNH_hydro_sf"/>
</dbReference>
<evidence type="ECO:0000313" key="3">
    <source>
        <dbReference type="EMBL" id="TWT91891.1"/>
    </source>
</evidence>
<dbReference type="PANTHER" id="PTHR30383">
    <property type="entry name" value="THIOESTERASE 1/PROTEASE 1/LYSOPHOSPHOLIPASE L1"/>
    <property type="match status" value="1"/>
</dbReference>
<reference evidence="3 4" key="1">
    <citation type="submission" date="2019-02" db="EMBL/GenBank/DDBJ databases">
        <title>Deep-cultivation of Planctomycetes and their phenomic and genomic characterization uncovers novel biology.</title>
        <authorList>
            <person name="Wiegand S."/>
            <person name="Jogler M."/>
            <person name="Boedeker C."/>
            <person name="Pinto D."/>
            <person name="Vollmers J."/>
            <person name="Rivas-Marin E."/>
            <person name="Kohn T."/>
            <person name="Peeters S.H."/>
            <person name="Heuer A."/>
            <person name="Rast P."/>
            <person name="Oberbeckmann S."/>
            <person name="Bunk B."/>
            <person name="Jeske O."/>
            <person name="Meyerdierks A."/>
            <person name="Storesund J.E."/>
            <person name="Kallscheuer N."/>
            <person name="Luecker S."/>
            <person name="Lage O.M."/>
            <person name="Pohl T."/>
            <person name="Merkel B.J."/>
            <person name="Hornburger P."/>
            <person name="Mueller R.-W."/>
            <person name="Bruemmer F."/>
            <person name="Labrenz M."/>
            <person name="Spormann A.M."/>
            <person name="Op Den Camp H."/>
            <person name="Overmann J."/>
            <person name="Amann R."/>
            <person name="Jetten M.S.M."/>
            <person name="Mascher T."/>
            <person name="Medema M.H."/>
            <person name="Devos D.P."/>
            <person name="Kaster A.-K."/>
            <person name="Ovreas L."/>
            <person name="Rohde M."/>
            <person name="Galperin M.Y."/>
            <person name="Jogler C."/>
        </authorList>
    </citation>
    <scope>NUCLEOTIDE SEQUENCE [LARGE SCALE GENOMIC DNA]</scope>
    <source>
        <strain evidence="3 4">Pla100</strain>
    </source>
</reference>
<dbReference type="Pfam" id="PF13472">
    <property type="entry name" value="Lipase_GDSL_2"/>
    <property type="match status" value="1"/>
</dbReference>
<evidence type="ECO:0000256" key="1">
    <source>
        <dbReference type="SAM" id="MobiDB-lite"/>
    </source>
</evidence>
<feature type="region of interest" description="Disordered" evidence="1">
    <location>
        <begin position="46"/>
        <end position="71"/>
    </location>
</feature>
<organism evidence="3 4">
    <name type="scientific">Neorhodopirellula pilleata</name>
    <dbReference type="NCBI Taxonomy" id="2714738"/>
    <lineage>
        <taxon>Bacteria</taxon>
        <taxon>Pseudomonadati</taxon>
        <taxon>Planctomycetota</taxon>
        <taxon>Planctomycetia</taxon>
        <taxon>Pirellulales</taxon>
        <taxon>Pirellulaceae</taxon>
        <taxon>Neorhodopirellula</taxon>
    </lineage>
</organism>
<dbReference type="EMBL" id="SJPM01000013">
    <property type="protein sequence ID" value="TWT91891.1"/>
    <property type="molecule type" value="Genomic_DNA"/>
</dbReference>
<evidence type="ECO:0000259" key="2">
    <source>
        <dbReference type="Pfam" id="PF13472"/>
    </source>
</evidence>
<dbReference type="RefSeq" id="WP_146580846.1">
    <property type="nucleotide sequence ID" value="NZ_SJPM01000013.1"/>
</dbReference>
<dbReference type="AlphaFoldDB" id="A0A5C5ZY01"/>
<evidence type="ECO:0000313" key="4">
    <source>
        <dbReference type="Proteomes" id="UP000316213"/>
    </source>
</evidence>
<dbReference type="PANTHER" id="PTHR30383:SF29">
    <property type="entry name" value="SGNH HYDROLASE-TYPE ESTERASE DOMAIN-CONTAINING PROTEIN"/>
    <property type="match status" value="1"/>
</dbReference>
<dbReference type="Gene3D" id="3.40.50.1110">
    <property type="entry name" value="SGNH hydrolase"/>
    <property type="match status" value="1"/>
</dbReference>
<feature type="domain" description="SGNH hydrolase-type esterase" evidence="2">
    <location>
        <begin position="128"/>
        <end position="276"/>
    </location>
</feature>
<dbReference type="OrthoDB" id="2513075at2"/>
<gene>
    <name evidence="3" type="ORF">Pla100_49300</name>
</gene>
<dbReference type="InterPro" id="IPR013830">
    <property type="entry name" value="SGNH_hydro"/>
</dbReference>
<protein>
    <recommendedName>
        <fullName evidence="2">SGNH hydrolase-type esterase domain-containing protein</fullName>
    </recommendedName>
</protein>